<organism evidence="1 2">
    <name type="scientific">Candidatus Eisenbergiella merdavium</name>
    <dbReference type="NCBI Taxonomy" id="2838551"/>
    <lineage>
        <taxon>Bacteria</taxon>
        <taxon>Bacillati</taxon>
        <taxon>Bacillota</taxon>
        <taxon>Clostridia</taxon>
        <taxon>Lachnospirales</taxon>
        <taxon>Lachnospiraceae</taxon>
        <taxon>Eisenbergiella</taxon>
    </lineage>
</organism>
<dbReference type="AlphaFoldDB" id="A0A9D2SS84"/>
<name>A0A9D2SS84_9FIRM</name>
<evidence type="ECO:0000313" key="2">
    <source>
        <dbReference type="Proteomes" id="UP000823891"/>
    </source>
</evidence>
<accession>A0A9D2SS84</accession>
<dbReference type="EMBL" id="DWWS01000051">
    <property type="protein sequence ID" value="HJC24961.1"/>
    <property type="molecule type" value="Genomic_DNA"/>
</dbReference>
<evidence type="ECO:0008006" key="3">
    <source>
        <dbReference type="Google" id="ProtNLM"/>
    </source>
</evidence>
<evidence type="ECO:0000313" key="1">
    <source>
        <dbReference type="EMBL" id="HJC24961.1"/>
    </source>
</evidence>
<proteinExistence type="predicted"/>
<protein>
    <recommendedName>
        <fullName evidence="3">DUF669 domain-containing protein</fullName>
    </recommendedName>
</protein>
<sequence length="147" mass="16743">MSEERELQWDDTIENDGQEYVTLPEGDYAFTVESFERGRHNGSEKLPACNKAIVRLRIDTPEGPAFISHQLFLHTKTEGLLSAFFSSLGLKKKGEPLRMNWNAVTGASGRAHITLDPDRNDPEKKYNHVKRFYPKDDGSKTWKAGNF</sequence>
<comment type="caution">
    <text evidence="1">The sequence shown here is derived from an EMBL/GenBank/DDBJ whole genome shotgun (WGS) entry which is preliminary data.</text>
</comment>
<dbReference type="Proteomes" id="UP000823891">
    <property type="component" value="Unassembled WGS sequence"/>
</dbReference>
<reference evidence="1" key="1">
    <citation type="journal article" date="2021" name="PeerJ">
        <title>Extensive microbial diversity within the chicken gut microbiome revealed by metagenomics and culture.</title>
        <authorList>
            <person name="Gilroy R."/>
            <person name="Ravi A."/>
            <person name="Getino M."/>
            <person name="Pursley I."/>
            <person name="Horton D.L."/>
            <person name="Alikhan N.F."/>
            <person name="Baker D."/>
            <person name="Gharbi K."/>
            <person name="Hall N."/>
            <person name="Watson M."/>
            <person name="Adriaenssens E.M."/>
            <person name="Foster-Nyarko E."/>
            <person name="Jarju S."/>
            <person name="Secka A."/>
            <person name="Antonio M."/>
            <person name="Oren A."/>
            <person name="Chaudhuri R.R."/>
            <person name="La Ragione R."/>
            <person name="Hildebrand F."/>
            <person name="Pallen M.J."/>
        </authorList>
    </citation>
    <scope>NUCLEOTIDE SEQUENCE</scope>
    <source>
        <strain evidence="1">USAMLcec2-132</strain>
    </source>
</reference>
<gene>
    <name evidence="1" type="ORF">H9761_14865</name>
</gene>
<reference evidence="1" key="2">
    <citation type="submission" date="2021-04" db="EMBL/GenBank/DDBJ databases">
        <authorList>
            <person name="Gilroy R."/>
        </authorList>
    </citation>
    <scope>NUCLEOTIDE SEQUENCE</scope>
    <source>
        <strain evidence="1">USAMLcec2-132</strain>
    </source>
</reference>